<proteinExistence type="predicted"/>
<evidence type="ECO:0000313" key="2">
    <source>
        <dbReference type="Proteomes" id="UP000234345"/>
    </source>
</evidence>
<dbReference type="Proteomes" id="UP000234345">
    <property type="component" value="Unassembled WGS sequence"/>
</dbReference>
<evidence type="ECO:0008006" key="3">
    <source>
        <dbReference type="Google" id="ProtNLM"/>
    </source>
</evidence>
<accession>A0A7Z7IY46</accession>
<dbReference type="InterPro" id="IPR016913">
    <property type="entry name" value="UCP029215"/>
</dbReference>
<dbReference type="AlphaFoldDB" id="A0A7Z7IY46"/>
<dbReference type="Pfam" id="PF09979">
    <property type="entry name" value="DUF2213"/>
    <property type="match status" value="1"/>
</dbReference>
<dbReference type="EMBL" id="OCZC01000043">
    <property type="protein sequence ID" value="SOO22519.1"/>
    <property type="molecule type" value="Genomic_DNA"/>
</dbReference>
<evidence type="ECO:0000313" key="1">
    <source>
        <dbReference type="EMBL" id="SOO22519.1"/>
    </source>
</evidence>
<name>A0A7Z7IY46_XANCH</name>
<comment type="caution">
    <text evidence="1">The sequence shown here is derived from an EMBL/GenBank/DDBJ whole genome shotgun (WGS) entry which is preliminary data.</text>
</comment>
<sequence length="263" mass="28458">MTTQAIFTDRITVGAARRTADGYLVADAKVARTGVQEYLGSELGRPDLPVVRVYRPADEVFSDATLRSFAHRPMTLEHPRQGQVDASNWKQLAIGHTGSEVVRDGDFVRVPLVLMDSAAITAYESGKRELSMGYSAEIHFEAGTAPDGQHYDAVQRKIANNHCALTDTARGGRELHIDSAQHSAVPVLDAATFRKQLTDGGPTRLTDHELDMLSQQLAANAAAAHRPPTMVRSAPVRNAAAGPSLSEIAYSEMCDRLQRGARG</sequence>
<reference evidence="1 2" key="1">
    <citation type="submission" date="2017-10" db="EMBL/GenBank/DDBJ databases">
        <authorList>
            <person name="Regsiter A."/>
            <person name="William W."/>
        </authorList>
    </citation>
    <scope>NUCLEOTIDE SEQUENCE [LARGE SCALE GENOMIC DNA]</scope>
    <source>
        <strain evidence="1 2">CFBP6991</strain>
    </source>
</reference>
<protein>
    <recommendedName>
        <fullName evidence="3">DUF2213 domain-containing protein</fullName>
    </recommendedName>
</protein>
<organism evidence="1 2">
    <name type="scientific">Xanthomonas campestris pv. phaseoli</name>
    <dbReference type="NCBI Taxonomy" id="317013"/>
    <lineage>
        <taxon>Bacteria</taxon>
        <taxon>Pseudomonadati</taxon>
        <taxon>Pseudomonadota</taxon>
        <taxon>Gammaproteobacteria</taxon>
        <taxon>Lysobacterales</taxon>
        <taxon>Lysobacteraceae</taxon>
        <taxon>Xanthomonas</taxon>
    </lineage>
</organism>
<gene>
    <name evidence="1" type="ORF">XFF6991_150280</name>
</gene>